<dbReference type="CDD" id="cd06331">
    <property type="entry name" value="PBP1_AmiC-like"/>
    <property type="match status" value="1"/>
</dbReference>
<evidence type="ECO:0000313" key="9">
    <source>
        <dbReference type="EMBL" id="SFB77721.1"/>
    </source>
</evidence>
<dbReference type="CDD" id="cd01948">
    <property type="entry name" value="EAL"/>
    <property type="match status" value="1"/>
</dbReference>
<proteinExistence type="inferred from homology"/>
<protein>
    <submittedName>
        <fullName evidence="9">PAS domain S-box-containing protein/diguanylate cyclase (GGDEF) domain-containing protein</fullName>
    </submittedName>
</protein>
<dbReference type="Gene3D" id="3.30.450.20">
    <property type="entry name" value="PAS domain"/>
    <property type="match status" value="1"/>
</dbReference>
<evidence type="ECO:0000256" key="2">
    <source>
        <dbReference type="ARBA" id="ARBA00010062"/>
    </source>
</evidence>
<evidence type="ECO:0000256" key="1">
    <source>
        <dbReference type="ARBA" id="ARBA00001946"/>
    </source>
</evidence>
<dbReference type="RefSeq" id="WP_091978621.1">
    <property type="nucleotide sequence ID" value="NZ_FOLO01000001.1"/>
</dbReference>
<dbReference type="CDD" id="cd00130">
    <property type="entry name" value="PAS"/>
    <property type="match status" value="1"/>
</dbReference>
<sequence length="952" mass="107100">MQTRGKPQSIKLGLMAPLSGLVSIYGDEISNAALIACEEVNQSGGILGLPLELIIKDDGSMPKTAVPTAISLIENDKCQAIIGTLLSNSRIAVAYQVADRFKVPYLNFSFYEGGIHSPYFFHFAALPNQQIEKLITYLTKEYGFKAYFAGSNYECPRGTIDAAKHTLIELGGEVVGEEYFEFGTSSFSQLLENINNSGADFLVPYFAGEDQINFFEQLALSHLKNKIAVATGYFDEVIAAGLSPNVRTGIYSLNSYYMSINSNENKNYLTKLQAQYPKRKLWPEGDLFLTNFGQATYLCILAYAKAVNECGQYEGEILLNALKKIEIEGPAGALAMDEDLQHAYLNTYLGQCNEEGTFNILQTFENQAPNIPIRYMSALSSNTQLNQLSTQYQLSAVEFSHALDMVEESVIILNEAGQILWANRNTKTIFGYAINELEGKEFHRFLIPPRFWSHHHKQFKQFLADNKNSLLSREVNTREVIGYRKNGSEFPAHVYIGKTKVDGTWLLCATISDITEETKIKESMIWSATHDHLTKLPNRQLLQTRLQSALQRTDITKDHVALIFIDLDNFKLVNDTYGHEMGDKLLKIIADILLHSVRPGDTVARFGGDEFVILCDQIKNQYEVIEIVNDILGSLHQPMSLENIEYVATASIGIALDEAGKKSAQDLLRDADAAMYRAKDRGRDQWIFFQDSMHSDTRKKLNIAMGLHDALASEEFHLVIQPAYQLNPFKIKGGEALIRWTHKGQFISPADFIPLAETNGFIYDIGLWVFQQCCKAMIKWQNKFDSGELEYLSVNVSTRQLMDKRLLVDFKTALDKSGINPKYILLEITETAIMEDAGHDLEILHKLKAMGFNIAIDDFGTGYSSFSQLVNLPLDILKIDRCFIIPLEENPQSRTLAKAIIDLAHNLGATVVAEGIEDEYHEIFLIENNCDKVQGFKYSKPIPVEEFEKLIL</sequence>
<dbReference type="CDD" id="cd01949">
    <property type="entry name" value="GGDEF"/>
    <property type="match status" value="1"/>
</dbReference>
<comment type="cofactor">
    <cofactor evidence="1">
        <name>Mg(2+)</name>
        <dbReference type="ChEBI" id="CHEBI:18420"/>
    </cofactor>
</comment>
<dbReference type="Pfam" id="PF00990">
    <property type="entry name" value="GGDEF"/>
    <property type="match status" value="1"/>
</dbReference>
<dbReference type="Gene3D" id="3.40.50.2300">
    <property type="match status" value="2"/>
</dbReference>
<dbReference type="SUPFAM" id="SSF55073">
    <property type="entry name" value="Nucleotide cyclase"/>
    <property type="match status" value="1"/>
</dbReference>
<dbReference type="Pfam" id="PF13458">
    <property type="entry name" value="Peripla_BP_6"/>
    <property type="match status" value="1"/>
</dbReference>
<dbReference type="InterPro" id="IPR052155">
    <property type="entry name" value="Biofilm_reg_signaling"/>
</dbReference>
<keyword evidence="5" id="KW-0029">Amino-acid transport</keyword>
<evidence type="ECO:0000256" key="3">
    <source>
        <dbReference type="ARBA" id="ARBA00022448"/>
    </source>
</evidence>
<reference evidence="9 10" key="1">
    <citation type="submission" date="2016-10" db="EMBL/GenBank/DDBJ databases">
        <authorList>
            <person name="de Groot N.N."/>
        </authorList>
    </citation>
    <scope>NUCLEOTIDE SEQUENCE [LARGE SCALE GENOMIC DNA]</scope>
    <source>
        <strain evidence="9 10">DSM 6059</strain>
    </source>
</reference>
<dbReference type="EMBL" id="FOLO01000001">
    <property type="protein sequence ID" value="SFB77721.1"/>
    <property type="molecule type" value="Genomic_DNA"/>
</dbReference>
<dbReference type="STRING" id="1123010.SAMN02745724_00029"/>
<dbReference type="SUPFAM" id="SSF141868">
    <property type="entry name" value="EAL domain-like"/>
    <property type="match status" value="1"/>
</dbReference>
<evidence type="ECO:0000259" key="8">
    <source>
        <dbReference type="PROSITE" id="PS50887"/>
    </source>
</evidence>
<dbReference type="OrthoDB" id="5800525at2"/>
<dbReference type="SMART" id="SM00052">
    <property type="entry name" value="EAL"/>
    <property type="match status" value="1"/>
</dbReference>
<dbReference type="PANTHER" id="PTHR44757:SF2">
    <property type="entry name" value="BIOFILM ARCHITECTURE MAINTENANCE PROTEIN MBAA"/>
    <property type="match status" value="1"/>
</dbReference>
<dbReference type="GO" id="GO:0003824">
    <property type="term" value="F:catalytic activity"/>
    <property type="evidence" value="ECO:0007669"/>
    <property type="project" value="UniProtKB-ARBA"/>
</dbReference>
<dbReference type="PRINTS" id="PR00337">
    <property type="entry name" value="LEUILEVALBP"/>
</dbReference>
<dbReference type="InterPro" id="IPR028081">
    <property type="entry name" value="Leu-bd"/>
</dbReference>
<dbReference type="GO" id="GO:0006865">
    <property type="term" value="P:amino acid transport"/>
    <property type="evidence" value="ECO:0007669"/>
    <property type="project" value="UniProtKB-KW"/>
</dbReference>
<dbReference type="InterPro" id="IPR001633">
    <property type="entry name" value="EAL_dom"/>
</dbReference>
<keyword evidence="4" id="KW-0732">Signal</keyword>
<evidence type="ECO:0000259" key="7">
    <source>
        <dbReference type="PROSITE" id="PS50883"/>
    </source>
</evidence>
<dbReference type="InterPro" id="IPR043128">
    <property type="entry name" value="Rev_trsase/Diguanyl_cyclase"/>
</dbReference>
<dbReference type="InterPro" id="IPR000709">
    <property type="entry name" value="Leu_Ile_Val-bd"/>
</dbReference>
<dbReference type="InterPro" id="IPR000014">
    <property type="entry name" value="PAS"/>
</dbReference>
<dbReference type="InterPro" id="IPR029787">
    <property type="entry name" value="Nucleotide_cyclase"/>
</dbReference>
<dbReference type="Gene3D" id="3.30.70.270">
    <property type="match status" value="1"/>
</dbReference>
<gene>
    <name evidence="9" type="ORF">SAMN02745724_00029</name>
</gene>
<dbReference type="PROSITE" id="PS50887">
    <property type="entry name" value="GGDEF"/>
    <property type="match status" value="1"/>
</dbReference>
<dbReference type="Gene3D" id="3.20.20.450">
    <property type="entry name" value="EAL domain"/>
    <property type="match status" value="1"/>
</dbReference>
<dbReference type="PROSITE" id="PS50112">
    <property type="entry name" value="PAS"/>
    <property type="match status" value="1"/>
</dbReference>
<dbReference type="InterPro" id="IPR000160">
    <property type="entry name" value="GGDEF_dom"/>
</dbReference>
<dbReference type="SMART" id="SM00267">
    <property type="entry name" value="GGDEF"/>
    <property type="match status" value="1"/>
</dbReference>
<dbReference type="NCBIfam" id="TIGR00254">
    <property type="entry name" value="GGDEF"/>
    <property type="match status" value="1"/>
</dbReference>
<keyword evidence="3" id="KW-0813">Transport</keyword>
<dbReference type="Proteomes" id="UP000198862">
    <property type="component" value="Unassembled WGS sequence"/>
</dbReference>
<accession>A0A1I1DS52</accession>
<dbReference type="InterPro" id="IPR035965">
    <property type="entry name" value="PAS-like_dom_sf"/>
</dbReference>
<name>A0A1I1DS52_9GAMM</name>
<evidence type="ECO:0000256" key="5">
    <source>
        <dbReference type="ARBA" id="ARBA00022970"/>
    </source>
</evidence>
<feature type="domain" description="PAS" evidence="6">
    <location>
        <begin position="395"/>
        <end position="466"/>
    </location>
</feature>
<dbReference type="Pfam" id="PF00563">
    <property type="entry name" value="EAL"/>
    <property type="match status" value="1"/>
</dbReference>
<dbReference type="SUPFAM" id="SSF55785">
    <property type="entry name" value="PYP-like sensor domain (PAS domain)"/>
    <property type="match status" value="1"/>
</dbReference>
<dbReference type="AlphaFoldDB" id="A0A1I1DS52"/>
<dbReference type="PANTHER" id="PTHR44757">
    <property type="entry name" value="DIGUANYLATE CYCLASE DGCP"/>
    <property type="match status" value="1"/>
</dbReference>
<evidence type="ECO:0000313" key="10">
    <source>
        <dbReference type="Proteomes" id="UP000198862"/>
    </source>
</evidence>
<dbReference type="Pfam" id="PF13426">
    <property type="entry name" value="PAS_9"/>
    <property type="match status" value="1"/>
</dbReference>
<organism evidence="9 10">
    <name type="scientific">Pseudoalteromonas denitrificans DSM 6059</name>
    <dbReference type="NCBI Taxonomy" id="1123010"/>
    <lineage>
        <taxon>Bacteria</taxon>
        <taxon>Pseudomonadati</taxon>
        <taxon>Pseudomonadota</taxon>
        <taxon>Gammaproteobacteria</taxon>
        <taxon>Alteromonadales</taxon>
        <taxon>Pseudoalteromonadaceae</taxon>
        <taxon>Pseudoalteromonas</taxon>
    </lineage>
</organism>
<dbReference type="InterPro" id="IPR028082">
    <property type="entry name" value="Peripla_BP_I"/>
</dbReference>
<feature type="domain" description="EAL" evidence="7">
    <location>
        <begin position="700"/>
        <end position="952"/>
    </location>
</feature>
<dbReference type="SUPFAM" id="SSF53822">
    <property type="entry name" value="Periplasmic binding protein-like I"/>
    <property type="match status" value="1"/>
</dbReference>
<dbReference type="NCBIfam" id="TIGR00229">
    <property type="entry name" value="sensory_box"/>
    <property type="match status" value="1"/>
</dbReference>
<dbReference type="InterPro" id="IPR035919">
    <property type="entry name" value="EAL_sf"/>
</dbReference>
<dbReference type="FunFam" id="3.30.70.270:FF:000001">
    <property type="entry name" value="Diguanylate cyclase domain protein"/>
    <property type="match status" value="1"/>
</dbReference>
<evidence type="ECO:0000256" key="4">
    <source>
        <dbReference type="ARBA" id="ARBA00022729"/>
    </source>
</evidence>
<keyword evidence="10" id="KW-1185">Reference proteome</keyword>
<dbReference type="PROSITE" id="PS50883">
    <property type="entry name" value="EAL"/>
    <property type="match status" value="1"/>
</dbReference>
<evidence type="ECO:0000259" key="6">
    <source>
        <dbReference type="PROSITE" id="PS50112"/>
    </source>
</evidence>
<feature type="domain" description="GGDEF" evidence="8">
    <location>
        <begin position="558"/>
        <end position="691"/>
    </location>
</feature>
<comment type="similarity">
    <text evidence="2">Belongs to the leucine-binding protein family.</text>
</comment>